<dbReference type="AlphaFoldDB" id="A0A0E3VUE8"/>
<protein>
    <submittedName>
        <fullName evidence="1">Uncharacterized protein</fullName>
    </submittedName>
</protein>
<gene>
    <name evidence="1" type="ORF">NK6_4116</name>
</gene>
<organism evidence="1 2">
    <name type="scientific">Bradyrhizobium diazoefficiens</name>
    <dbReference type="NCBI Taxonomy" id="1355477"/>
    <lineage>
        <taxon>Bacteria</taxon>
        <taxon>Pseudomonadati</taxon>
        <taxon>Pseudomonadota</taxon>
        <taxon>Alphaproteobacteria</taxon>
        <taxon>Hyphomicrobiales</taxon>
        <taxon>Nitrobacteraceae</taxon>
        <taxon>Bradyrhizobium</taxon>
    </lineage>
</organism>
<proteinExistence type="predicted"/>
<accession>A0A0E3VUE8</accession>
<name>A0A0E3VUE8_9BRAD</name>
<sequence length="42" mass="4667">MKTVSKYRKEKTRVPDKIKGKQANLGAALARSIHESTVVLDV</sequence>
<dbReference type="Proteomes" id="UP000063308">
    <property type="component" value="Chromosome"/>
</dbReference>
<reference evidence="1 2" key="1">
    <citation type="submission" date="2014-11" db="EMBL/GenBank/DDBJ databases">
        <title>Symbiosis island explosion on the genome of extra-slow-growing strains of soybean bradyrhizobia with massive insertion sequences.</title>
        <authorList>
            <person name="Iida T."/>
            <person name="Minamisawa K."/>
        </authorList>
    </citation>
    <scope>NUCLEOTIDE SEQUENCE [LARGE SCALE GENOMIC DNA]</scope>
    <source>
        <strain evidence="1 2">NK6</strain>
    </source>
</reference>
<evidence type="ECO:0000313" key="2">
    <source>
        <dbReference type="Proteomes" id="UP000063308"/>
    </source>
</evidence>
<evidence type="ECO:0000313" key="1">
    <source>
        <dbReference type="EMBL" id="BAR57285.1"/>
    </source>
</evidence>
<dbReference type="EMBL" id="AP014685">
    <property type="protein sequence ID" value="BAR57285.1"/>
    <property type="molecule type" value="Genomic_DNA"/>
</dbReference>